<keyword evidence="2" id="KW-1185">Reference proteome</keyword>
<organism evidence="1 2">
    <name type="scientific">Chryseobacterium nakagawai</name>
    <dbReference type="NCBI Taxonomy" id="1241982"/>
    <lineage>
        <taxon>Bacteria</taxon>
        <taxon>Pseudomonadati</taxon>
        <taxon>Bacteroidota</taxon>
        <taxon>Flavobacteriia</taxon>
        <taxon>Flavobacteriales</taxon>
        <taxon>Weeksellaceae</taxon>
        <taxon>Chryseobacterium group</taxon>
        <taxon>Chryseobacterium</taxon>
    </lineage>
</organism>
<protein>
    <submittedName>
        <fullName evidence="1">Uncharacterized protein</fullName>
    </submittedName>
</protein>
<proteinExistence type="predicted"/>
<dbReference type="KEGG" id="cnk:EG343_25100"/>
<name>A0AAD1DU57_CHRNA</name>
<dbReference type="RefSeq" id="WP_123860446.1">
    <property type="nucleotide sequence ID" value="NZ_CP033923.1"/>
</dbReference>
<evidence type="ECO:0000313" key="2">
    <source>
        <dbReference type="Proteomes" id="UP000278288"/>
    </source>
</evidence>
<dbReference type="Proteomes" id="UP000278288">
    <property type="component" value="Chromosome"/>
</dbReference>
<dbReference type="EMBL" id="CP033923">
    <property type="protein sequence ID" value="AZA93649.1"/>
    <property type="molecule type" value="Genomic_DNA"/>
</dbReference>
<reference evidence="1 2" key="1">
    <citation type="submission" date="2018-11" db="EMBL/GenBank/DDBJ databases">
        <title>Proposal to divide the Flavobacteriaceae and reorganize its genera based on Amino Acid Identity values calculated from whole genome sequences.</title>
        <authorList>
            <person name="Nicholson A.C."/>
            <person name="Gulvik C.A."/>
            <person name="Whitney A.M."/>
            <person name="Humrighouse B.W."/>
            <person name="Bell M."/>
            <person name="Holmes B."/>
            <person name="Steigerwalt A.G."/>
            <person name="Villarma A."/>
            <person name="Sheth M."/>
            <person name="Batra D."/>
            <person name="Pryor J."/>
            <person name="Bernardet J.-F."/>
            <person name="Hugo C."/>
            <person name="Kampfer P."/>
            <person name="Newman J."/>
            <person name="McQuiston J.R."/>
        </authorList>
    </citation>
    <scope>NUCLEOTIDE SEQUENCE [LARGE SCALE GENOMIC DNA]</scope>
    <source>
        <strain evidence="1 2">G0041</strain>
    </source>
</reference>
<accession>A0AAD1DU57</accession>
<evidence type="ECO:0000313" key="1">
    <source>
        <dbReference type="EMBL" id="AZA93649.1"/>
    </source>
</evidence>
<gene>
    <name evidence="1" type="ORF">EG343_25100</name>
</gene>
<dbReference type="AlphaFoldDB" id="A0AAD1DU57"/>
<sequence>MKFEELNPTLQAEIEKAEEIAISYIRSNIKYSPFISFGNTHFKKIIADTLGEAIDAAVDEIENLEEETAILIFHELIRLNDTNLDGIVSQVYNVDEDTGYSFGLLYRIKEGKIEFLKNRVFLGEIRNCLIF</sequence>